<feature type="transmembrane region" description="Helical" evidence="1">
    <location>
        <begin position="20"/>
        <end position="45"/>
    </location>
</feature>
<keyword evidence="1" id="KW-0812">Transmembrane</keyword>
<dbReference type="Proteomes" id="UP000252585">
    <property type="component" value="Unassembled WGS sequence"/>
</dbReference>
<proteinExistence type="predicted"/>
<feature type="transmembrane region" description="Helical" evidence="1">
    <location>
        <begin position="79"/>
        <end position="99"/>
    </location>
</feature>
<name>A0A368YBB9_9BACI</name>
<sequence>MGFNGLGGMVYSVTLWIARLAYLNILWIVFTVAGIGLFGVFPATVSSNHLIRSWINGQTKPIFQTFFKTYKDSFISTNILGWSIAPIIIISVLLVRWSILIDHSLSLFIMIAFSFISVLFLFFFLFLMPVYTHYDVNLKEVYKHALYITIGFPHYAILMVLVWSIIIYILLFSGFFIFFFASSTSFVSMYISYKAFTKIKIKQAEREIMPT</sequence>
<feature type="transmembrane region" description="Helical" evidence="1">
    <location>
        <begin position="175"/>
        <end position="193"/>
    </location>
</feature>
<feature type="transmembrane region" description="Helical" evidence="1">
    <location>
        <begin position="144"/>
        <end position="169"/>
    </location>
</feature>
<dbReference type="RefSeq" id="WP_114351465.1">
    <property type="nucleotide sequence ID" value="NZ_QPJJ01000001.1"/>
</dbReference>
<evidence type="ECO:0000313" key="3">
    <source>
        <dbReference type="Proteomes" id="UP000252585"/>
    </source>
</evidence>
<reference evidence="2 3" key="1">
    <citation type="submission" date="2018-07" db="EMBL/GenBank/DDBJ databases">
        <title>Genomic Encyclopedia of Type Strains, Phase IV (KMG-IV): sequencing the most valuable type-strain genomes for metagenomic binning, comparative biology and taxonomic classification.</title>
        <authorList>
            <person name="Goeker M."/>
        </authorList>
    </citation>
    <scope>NUCLEOTIDE SEQUENCE [LARGE SCALE GENOMIC DNA]</scope>
    <source>
        <strain evidence="2 3">DSM 27696</strain>
    </source>
</reference>
<protein>
    <submittedName>
        <fullName evidence="2">Putative membrane protein YesL</fullName>
    </submittedName>
</protein>
<feature type="transmembrane region" description="Helical" evidence="1">
    <location>
        <begin position="105"/>
        <end position="132"/>
    </location>
</feature>
<dbReference type="OrthoDB" id="2182676at2"/>
<evidence type="ECO:0000256" key="1">
    <source>
        <dbReference type="SAM" id="Phobius"/>
    </source>
</evidence>
<keyword evidence="1" id="KW-0472">Membrane</keyword>
<organism evidence="2 3">
    <name type="scientific">Saliterribacillus persicus</name>
    <dbReference type="NCBI Taxonomy" id="930114"/>
    <lineage>
        <taxon>Bacteria</taxon>
        <taxon>Bacillati</taxon>
        <taxon>Bacillota</taxon>
        <taxon>Bacilli</taxon>
        <taxon>Bacillales</taxon>
        <taxon>Bacillaceae</taxon>
        <taxon>Saliterribacillus</taxon>
    </lineage>
</organism>
<evidence type="ECO:0000313" key="2">
    <source>
        <dbReference type="EMBL" id="RCW77543.1"/>
    </source>
</evidence>
<accession>A0A368YBB9</accession>
<gene>
    <name evidence="2" type="ORF">DFR57_101419</name>
</gene>
<dbReference type="Pfam" id="PF04854">
    <property type="entry name" value="DUF624"/>
    <property type="match status" value="1"/>
</dbReference>
<keyword evidence="3" id="KW-1185">Reference proteome</keyword>
<comment type="caution">
    <text evidence="2">The sequence shown here is derived from an EMBL/GenBank/DDBJ whole genome shotgun (WGS) entry which is preliminary data.</text>
</comment>
<dbReference type="InterPro" id="IPR006938">
    <property type="entry name" value="DUF624"/>
</dbReference>
<dbReference type="EMBL" id="QPJJ01000001">
    <property type="protein sequence ID" value="RCW77543.1"/>
    <property type="molecule type" value="Genomic_DNA"/>
</dbReference>
<dbReference type="AlphaFoldDB" id="A0A368YBB9"/>
<keyword evidence="1" id="KW-1133">Transmembrane helix</keyword>